<proteinExistence type="predicted"/>
<sequence>MHYVFCLGRFPCSLLPVPFYKSIYLLTIFCSAIVLALVIALKNIGDR</sequence>
<evidence type="ECO:0000313" key="2">
    <source>
        <dbReference type="EMBL" id="CCQ50709.1"/>
    </source>
</evidence>
<dbReference type="EMBL" id="CAQK01000334">
    <property type="protein sequence ID" value="CCQ50709.1"/>
    <property type="molecule type" value="Genomic_DNA"/>
</dbReference>
<organism evidence="2 3">
    <name type="scientific">Crocosphaera watsonii WH 8502</name>
    <dbReference type="NCBI Taxonomy" id="423474"/>
    <lineage>
        <taxon>Bacteria</taxon>
        <taxon>Bacillati</taxon>
        <taxon>Cyanobacteriota</taxon>
        <taxon>Cyanophyceae</taxon>
        <taxon>Oscillatoriophycideae</taxon>
        <taxon>Chroococcales</taxon>
        <taxon>Aphanothecaceae</taxon>
        <taxon>Crocosphaera</taxon>
    </lineage>
</organism>
<name>T2ICX2_CROWT</name>
<keyword evidence="1" id="KW-1133">Transmembrane helix</keyword>
<accession>T2ICX2</accession>
<reference evidence="2 3" key="1">
    <citation type="submission" date="2013-01" db="EMBL/GenBank/DDBJ databases">
        <authorList>
            <person name="Bench S."/>
        </authorList>
    </citation>
    <scope>NUCLEOTIDE SEQUENCE [LARGE SCALE GENOMIC DNA]</scope>
    <source>
        <strain evidence="2 3">WH 8502</strain>
    </source>
</reference>
<evidence type="ECO:0000256" key="1">
    <source>
        <dbReference type="SAM" id="Phobius"/>
    </source>
</evidence>
<dbReference type="Proteomes" id="UP000018348">
    <property type="component" value="Unassembled WGS sequence"/>
</dbReference>
<reference evidence="2 3" key="2">
    <citation type="submission" date="2013-09" db="EMBL/GenBank/DDBJ databases">
        <title>Whole genome comparison of six Crocosphaera watsonii strains with differing phenotypes.</title>
        <authorList>
            <person name="Bench S.R."/>
            <person name="Heller P."/>
            <person name="Frank I."/>
            <person name="Arciniega M."/>
            <person name="Shilova I.N."/>
            <person name="Zehr J.P."/>
        </authorList>
    </citation>
    <scope>NUCLEOTIDE SEQUENCE [LARGE SCALE GENOMIC DNA]</scope>
    <source>
        <strain evidence="2 3">WH 8502</strain>
    </source>
</reference>
<feature type="transmembrane region" description="Helical" evidence="1">
    <location>
        <begin position="23"/>
        <end position="41"/>
    </location>
</feature>
<gene>
    <name evidence="2" type="ORF">CWATWH8502_4420</name>
</gene>
<evidence type="ECO:0000313" key="3">
    <source>
        <dbReference type="Proteomes" id="UP000018348"/>
    </source>
</evidence>
<protein>
    <submittedName>
        <fullName evidence="2">Uncharacterized protein</fullName>
    </submittedName>
</protein>
<comment type="caution">
    <text evidence="2">The sequence shown here is derived from an EMBL/GenBank/DDBJ whole genome shotgun (WGS) entry which is preliminary data.</text>
</comment>
<keyword evidence="1" id="KW-0812">Transmembrane</keyword>
<dbReference type="AlphaFoldDB" id="T2ICX2"/>
<keyword evidence="1" id="KW-0472">Membrane</keyword>